<dbReference type="InterPro" id="IPR037152">
    <property type="entry name" value="L-asparaginase_N_sf"/>
</dbReference>
<evidence type="ECO:0000313" key="11">
    <source>
        <dbReference type="Proteomes" id="UP001198182"/>
    </source>
</evidence>
<organism evidence="10 11">
    <name type="scientific">Hominifimenecus microfluidus</name>
    <dbReference type="NCBI Taxonomy" id="2885348"/>
    <lineage>
        <taxon>Bacteria</taxon>
        <taxon>Bacillati</taxon>
        <taxon>Bacillota</taxon>
        <taxon>Clostridia</taxon>
        <taxon>Lachnospirales</taxon>
        <taxon>Lachnospiraceae</taxon>
        <taxon>Hominifimenecus</taxon>
    </lineage>
</organism>
<dbReference type="SFLD" id="SFLDS00057">
    <property type="entry name" value="Glutaminase/Asparaginase"/>
    <property type="match status" value="1"/>
</dbReference>
<dbReference type="PROSITE" id="PS00144">
    <property type="entry name" value="ASN_GLN_ASE_1"/>
    <property type="match status" value="1"/>
</dbReference>
<evidence type="ECO:0000256" key="1">
    <source>
        <dbReference type="ARBA" id="ARBA00010518"/>
    </source>
</evidence>
<evidence type="ECO:0000256" key="7">
    <source>
        <dbReference type="RuleBase" id="RU004456"/>
    </source>
</evidence>
<dbReference type="InterPro" id="IPR027474">
    <property type="entry name" value="L-asparaginase_N"/>
</dbReference>
<feature type="binding site" evidence="5">
    <location>
        <begin position="93"/>
        <end position="94"/>
    </location>
    <ligand>
        <name>substrate</name>
    </ligand>
</feature>
<dbReference type="Gene3D" id="3.40.50.40">
    <property type="match status" value="1"/>
</dbReference>
<evidence type="ECO:0000259" key="9">
    <source>
        <dbReference type="Pfam" id="PF17763"/>
    </source>
</evidence>
<comment type="similarity">
    <text evidence="1 7">Belongs to the asparaginase 1 family.</text>
</comment>
<sequence length="328" mass="35714">MKKSCHIHLLTTGGTIAGKGQVGKTSGYQAGSLSTDRLLETLPPLPPHIHLSMEQICSIDSNEVDDHLWLSLVRRINELASTDIDGFVITHGTDIMDETAYFLNLTVKTEKPVILTGAMRPSTAASADGPLNLYQAIHLASRPEAAGKGVLVCFCDSIYSGRDVQKVNTYKTDAFNEQDLSCLGYMRDEECYFMNQSLAVHTTASCFDVSELTALPRVDVLSFYAGAPADALDYYAAHARGIVIAGTGSGNYSSAWKNKIAELEPHGIPVVRASRIGHGIVSRDPHFEASANCIPSYTLPPQKARILLSLALTVTNSYDEIEQIFRKY</sequence>
<evidence type="ECO:0000256" key="3">
    <source>
        <dbReference type="ARBA" id="ARBA00022801"/>
    </source>
</evidence>
<dbReference type="SUPFAM" id="SSF53774">
    <property type="entry name" value="Glutaminase/Asparaginase"/>
    <property type="match status" value="1"/>
</dbReference>
<comment type="caution">
    <text evidence="10">The sequence shown here is derived from an EMBL/GenBank/DDBJ whole genome shotgun (WGS) entry which is preliminary data.</text>
</comment>
<dbReference type="InterPro" id="IPR004550">
    <property type="entry name" value="AsnASE_II"/>
</dbReference>
<keyword evidence="11" id="KW-1185">Reference proteome</keyword>
<dbReference type="InterPro" id="IPR036152">
    <property type="entry name" value="Asp/glu_Ase-like_sf"/>
</dbReference>
<dbReference type="PIRSF" id="PIRSF001220">
    <property type="entry name" value="L-ASNase_gatD"/>
    <property type="match status" value="1"/>
</dbReference>
<dbReference type="GO" id="GO:0004067">
    <property type="term" value="F:asparaginase activity"/>
    <property type="evidence" value="ECO:0007669"/>
    <property type="project" value="UniProtKB-UniRule"/>
</dbReference>
<gene>
    <name evidence="10" type="ORF">LKD81_13725</name>
</gene>
<protein>
    <recommendedName>
        <fullName evidence="2">asparaginase</fullName>
        <ecNumber evidence="2">3.5.1.1</ecNumber>
    </recommendedName>
</protein>
<dbReference type="CDD" id="cd08964">
    <property type="entry name" value="L-asparaginase_II"/>
    <property type="match status" value="1"/>
</dbReference>
<evidence type="ECO:0000256" key="4">
    <source>
        <dbReference type="PIRSR" id="PIRSR001220-1"/>
    </source>
</evidence>
<dbReference type="EC" id="3.5.1.1" evidence="2"/>
<dbReference type="RefSeq" id="WP_308454528.1">
    <property type="nucleotide sequence ID" value="NZ_JAJEQR010000048.1"/>
</dbReference>
<dbReference type="Proteomes" id="UP001198182">
    <property type="component" value="Unassembled WGS sequence"/>
</dbReference>
<feature type="active site" description="O-isoaspartyl threonine intermediate" evidence="4">
    <location>
        <position position="15"/>
    </location>
</feature>
<dbReference type="PANTHER" id="PTHR11707">
    <property type="entry name" value="L-ASPARAGINASE"/>
    <property type="match status" value="1"/>
</dbReference>
<dbReference type="EMBL" id="JAJEQR010000048">
    <property type="protein sequence ID" value="MCC2232041.1"/>
    <property type="molecule type" value="Genomic_DNA"/>
</dbReference>
<dbReference type="Pfam" id="PF00710">
    <property type="entry name" value="Asparaginase"/>
    <property type="match status" value="1"/>
</dbReference>
<feature type="active site" evidence="6">
    <location>
        <position position="15"/>
    </location>
</feature>
<dbReference type="PROSITE" id="PS51732">
    <property type="entry name" value="ASN_GLN_ASE_3"/>
    <property type="match status" value="1"/>
</dbReference>
<reference evidence="10" key="1">
    <citation type="submission" date="2021-10" db="EMBL/GenBank/DDBJ databases">
        <title>Anaerobic single-cell dispensing facilitates the cultivation of human gut bacteria.</title>
        <authorList>
            <person name="Afrizal A."/>
        </authorList>
    </citation>
    <scope>NUCLEOTIDE SEQUENCE</scope>
    <source>
        <strain evidence="10">CLA-AA-H215</strain>
    </source>
</reference>
<dbReference type="Gene3D" id="3.40.50.1170">
    <property type="entry name" value="L-asparaginase, N-terminal domain"/>
    <property type="match status" value="1"/>
</dbReference>
<dbReference type="AlphaFoldDB" id="A0AAE3EBQ9"/>
<dbReference type="PRINTS" id="PR00139">
    <property type="entry name" value="ASNGLNASE"/>
</dbReference>
<dbReference type="Pfam" id="PF17763">
    <property type="entry name" value="Asparaginase_C"/>
    <property type="match status" value="1"/>
</dbReference>
<dbReference type="InterPro" id="IPR006034">
    <property type="entry name" value="Asparaginase/glutaminase-like"/>
</dbReference>
<evidence type="ECO:0000313" key="10">
    <source>
        <dbReference type="EMBL" id="MCC2232041.1"/>
    </source>
</evidence>
<feature type="domain" description="Asparaginase/glutaminase C-terminal" evidence="9">
    <location>
        <begin position="217"/>
        <end position="325"/>
    </location>
</feature>
<keyword evidence="3" id="KW-0378">Hydrolase</keyword>
<dbReference type="InterPro" id="IPR040919">
    <property type="entry name" value="Asparaginase_C"/>
</dbReference>
<evidence type="ECO:0000256" key="5">
    <source>
        <dbReference type="PIRSR" id="PIRSR001220-2"/>
    </source>
</evidence>
<evidence type="ECO:0000259" key="8">
    <source>
        <dbReference type="Pfam" id="PF00710"/>
    </source>
</evidence>
<accession>A0AAE3EBQ9</accession>
<name>A0AAE3EBQ9_9FIRM</name>
<dbReference type="PANTHER" id="PTHR11707:SF28">
    <property type="entry name" value="60 KDA LYSOPHOSPHOLIPASE"/>
    <property type="match status" value="1"/>
</dbReference>
<dbReference type="SMART" id="SM00870">
    <property type="entry name" value="Asparaginase"/>
    <property type="match status" value="1"/>
</dbReference>
<dbReference type="NCBIfam" id="TIGR00520">
    <property type="entry name" value="asnASE_II"/>
    <property type="match status" value="1"/>
</dbReference>
<dbReference type="FunFam" id="3.40.50.1170:FF:000001">
    <property type="entry name" value="L-asparaginase 2"/>
    <property type="match status" value="1"/>
</dbReference>
<feature type="binding site" evidence="5">
    <location>
        <position position="61"/>
    </location>
    <ligand>
        <name>substrate</name>
    </ligand>
</feature>
<feature type="domain" description="L-asparaginase N-terminal" evidence="8">
    <location>
        <begin position="7"/>
        <end position="196"/>
    </location>
</feature>
<proteinExistence type="inferred from homology"/>
<dbReference type="InterPro" id="IPR027473">
    <property type="entry name" value="L-asparaginase_C"/>
</dbReference>
<evidence type="ECO:0000256" key="6">
    <source>
        <dbReference type="PROSITE-ProRule" id="PRU10099"/>
    </source>
</evidence>
<dbReference type="InterPro" id="IPR020827">
    <property type="entry name" value="Asparaginase/glutaminase_AS1"/>
</dbReference>
<evidence type="ECO:0000256" key="2">
    <source>
        <dbReference type="ARBA" id="ARBA00012920"/>
    </source>
</evidence>
<dbReference type="GO" id="GO:0006528">
    <property type="term" value="P:asparagine metabolic process"/>
    <property type="evidence" value="ECO:0007669"/>
    <property type="project" value="InterPro"/>
</dbReference>
<dbReference type="PIRSF" id="PIRSF500176">
    <property type="entry name" value="L_ASNase"/>
    <property type="match status" value="1"/>
</dbReference>